<name>A8NR18_COPC7</name>
<keyword evidence="2" id="KW-0812">Transmembrane</keyword>
<dbReference type="AlphaFoldDB" id="A8NR18"/>
<evidence type="ECO:0008006" key="5">
    <source>
        <dbReference type="Google" id="ProtNLM"/>
    </source>
</evidence>
<feature type="region of interest" description="Disordered" evidence="1">
    <location>
        <begin position="360"/>
        <end position="410"/>
    </location>
</feature>
<feature type="compositionally biased region" description="Polar residues" evidence="1">
    <location>
        <begin position="375"/>
        <end position="398"/>
    </location>
</feature>
<accession>A8NR18</accession>
<dbReference type="OMA" id="ANDNSCA"/>
<reference evidence="3 4" key="1">
    <citation type="journal article" date="2010" name="Proc. Natl. Acad. Sci. U.S.A.">
        <title>Insights into evolution of multicellular fungi from the assembled chromosomes of the mushroom Coprinopsis cinerea (Coprinus cinereus).</title>
        <authorList>
            <person name="Stajich J.E."/>
            <person name="Wilke S.K."/>
            <person name="Ahren D."/>
            <person name="Au C.H."/>
            <person name="Birren B.W."/>
            <person name="Borodovsky M."/>
            <person name="Burns C."/>
            <person name="Canback B."/>
            <person name="Casselton L.A."/>
            <person name="Cheng C.K."/>
            <person name="Deng J."/>
            <person name="Dietrich F.S."/>
            <person name="Fargo D.C."/>
            <person name="Farman M.L."/>
            <person name="Gathman A.C."/>
            <person name="Goldberg J."/>
            <person name="Guigo R."/>
            <person name="Hoegger P.J."/>
            <person name="Hooker J.B."/>
            <person name="Huggins A."/>
            <person name="James T.Y."/>
            <person name="Kamada T."/>
            <person name="Kilaru S."/>
            <person name="Kodira C."/>
            <person name="Kues U."/>
            <person name="Kupfer D."/>
            <person name="Kwan H.S."/>
            <person name="Lomsadze A."/>
            <person name="Li W."/>
            <person name="Lilly W.W."/>
            <person name="Ma L.J."/>
            <person name="Mackey A.J."/>
            <person name="Manning G."/>
            <person name="Martin F."/>
            <person name="Muraguchi H."/>
            <person name="Natvig D.O."/>
            <person name="Palmerini H."/>
            <person name="Ramesh M.A."/>
            <person name="Rehmeyer C.J."/>
            <person name="Roe B.A."/>
            <person name="Shenoy N."/>
            <person name="Stanke M."/>
            <person name="Ter-Hovhannisyan V."/>
            <person name="Tunlid A."/>
            <person name="Velagapudi R."/>
            <person name="Vision T.J."/>
            <person name="Zeng Q."/>
            <person name="Zolan M.E."/>
            <person name="Pukkila P.J."/>
        </authorList>
    </citation>
    <scope>NUCLEOTIDE SEQUENCE [LARGE SCALE GENOMIC DNA]</scope>
    <source>
        <strain evidence="4">Okayama-7 / 130 / ATCC MYA-4618 / FGSC 9003</strain>
    </source>
</reference>
<keyword evidence="4" id="KW-1185">Reference proteome</keyword>
<sequence>MPSYLAVYEDSAPYFTYTGGWRAGTSSDDRSADRYSESSFTVTDSPGATFSFIFYGTAVSIHGAKRGNHGPYQVTVDGQLFPTESGQSTPDQFNVTLFSTILAKGQHTVQLQNSGRSFRDIDYVTWEASVGEPDEPLIVNTVQDNHPTFEYTPTTDWTTEPPLVGTYSGANGHATGTVGASAVLTFRGDAIALYGPSGPDCAATYSVQVDGRPSQSFSALKQFYRARQLLYYGANLGPGEHKLTVTLTSNSNPGQLLAIDYAEIYTAPSLGGSFAPLDGSTSLPIGLIAGLAVTSALAVVCLIFLIYLLVLCKKGRIRRCNDKDDMARGAVNIEGAATGTNFNPSLMPFEVEPLQVSQFRQAGSSTQGTSSLSSYPAQSQYPHYQTQTYPVSSSSNSTGPGGDLDDHLEF</sequence>
<dbReference type="OrthoDB" id="2564234at2759"/>
<dbReference type="RefSeq" id="XP_001835602.2">
    <property type="nucleotide sequence ID" value="XM_001835550.2"/>
</dbReference>
<feature type="transmembrane region" description="Helical" evidence="2">
    <location>
        <begin position="285"/>
        <end position="310"/>
    </location>
</feature>
<dbReference type="VEuPathDB" id="FungiDB:CC1G_03384"/>
<evidence type="ECO:0000313" key="4">
    <source>
        <dbReference type="Proteomes" id="UP000001861"/>
    </source>
</evidence>
<organism evidence="3 4">
    <name type="scientific">Coprinopsis cinerea (strain Okayama-7 / 130 / ATCC MYA-4618 / FGSC 9003)</name>
    <name type="common">Inky cap fungus</name>
    <name type="synonym">Hormographiella aspergillata</name>
    <dbReference type="NCBI Taxonomy" id="240176"/>
    <lineage>
        <taxon>Eukaryota</taxon>
        <taxon>Fungi</taxon>
        <taxon>Dikarya</taxon>
        <taxon>Basidiomycota</taxon>
        <taxon>Agaricomycotina</taxon>
        <taxon>Agaricomycetes</taxon>
        <taxon>Agaricomycetidae</taxon>
        <taxon>Agaricales</taxon>
        <taxon>Agaricineae</taxon>
        <taxon>Psathyrellaceae</taxon>
        <taxon>Coprinopsis</taxon>
    </lineage>
</organism>
<dbReference type="Proteomes" id="UP000001861">
    <property type="component" value="Unassembled WGS sequence"/>
</dbReference>
<dbReference type="eggNOG" id="ENOG502SRM3">
    <property type="taxonomic scope" value="Eukaryota"/>
</dbReference>
<feature type="compositionally biased region" description="Low complexity" evidence="1">
    <location>
        <begin position="363"/>
        <end position="374"/>
    </location>
</feature>
<proteinExistence type="predicted"/>
<keyword evidence="2" id="KW-0472">Membrane</keyword>
<dbReference type="GeneID" id="6012135"/>
<dbReference type="InParanoid" id="A8NR18"/>
<gene>
    <name evidence="3" type="ORF">CC1G_03384</name>
</gene>
<evidence type="ECO:0000256" key="2">
    <source>
        <dbReference type="SAM" id="Phobius"/>
    </source>
</evidence>
<dbReference type="EMBL" id="AACS02000008">
    <property type="protein sequence ID" value="EAU86173.2"/>
    <property type="molecule type" value="Genomic_DNA"/>
</dbReference>
<evidence type="ECO:0000256" key="1">
    <source>
        <dbReference type="SAM" id="MobiDB-lite"/>
    </source>
</evidence>
<dbReference type="KEGG" id="cci:CC1G_03384"/>
<comment type="caution">
    <text evidence="3">The sequence shown here is derived from an EMBL/GenBank/DDBJ whole genome shotgun (WGS) entry which is preliminary data.</text>
</comment>
<dbReference type="HOGENOM" id="CLU_028897_0_1_1"/>
<protein>
    <recommendedName>
        <fullName evidence="5">Transmembrane protein</fullName>
    </recommendedName>
</protein>
<evidence type="ECO:0000313" key="3">
    <source>
        <dbReference type="EMBL" id="EAU86173.2"/>
    </source>
</evidence>
<dbReference type="Gene3D" id="2.60.120.260">
    <property type="entry name" value="Galactose-binding domain-like"/>
    <property type="match status" value="2"/>
</dbReference>
<keyword evidence="2" id="KW-1133">Transmembrane helix</keyword>